<dbReference type="SUPFAM" id="SSF143120">
    <property type="entry name" value="YefM-like"/>
    <property type="match status" value="1"/>
</dbReference>
<accession>A0A1Y5PHU0</accession>
<proteinExistence type="inferred from homology"/>
<gene>
    <name evidence="4" type="primary">relB</name>
    <name evidence="4" type="ORF">MHPYR_530011</name>
</gene>
<protein>
    <recommendedName>
        <fullName evidence="3">Antitoxin</fullName>
    </recommendedName>
</protein>
<comment type="similarity">
    <text evidence="1 3">Belongs to the phD/YefM antitoxin family.</text>
</comment>
<dbReference type="PANTHER" id="PTHR33713:SF10">
    <property type="entry name" value="ANTITOXIN YAFN"/>
    <property type="match status" value="1"/>
</dbReference>
<dbReference type="EMBL" id="FLQS01000049">
    <property type="protein sequence ID" value="SBS78224.1"/>
    <property type="molecule type" value="Genomic_DNA"/>
</dbReference>
<evidence type="ECO:0000256" key="2">
    <source>
        <dbReference type="ARBA" id="ARBA00022649"/>
    </source>
</evidence>
<sequence>MTMAEISSLAETKAHLSELVARVGEQHERVTVTVHGRPAAVLIAVDDLESLEETIAVLSDSAALRALSEADAELARGESVSEGDLAAAMQARRAGK</sequence>
<dbReference type="PANTHER" id="PTHR33713">
    <property type="entry name" value="ANTITOXIN YAFN-RELATED"/>
    <property type="match status" value="1"/>
</dbReference>
<evidence type="ECO:0000313" key="4">
    <source>
        <dbReference type="EMBL" id="SBS78224.1"/>
    </source>
</evidence>
<dbReference type="Gene3D" id="1.10.1220.170">
    <property type="match status" value="1"/>
</dbReference>
<reference evidence="4" key="1">
    <citation type="submission" date="2016-03" db="EMBL/GenBank/DDBJ databases">
        <authorList>
            <person name="Ploux O."/>
        </authorList>
    </citation>
    <scope>NUCLEOTIDE SEQUENCE</scope>
    <source>
        <strain evidence="4">UC10</strain>
    </source>
</reference>
<dbReference type="Gene3D" id="3.40.1620.10">
    <property type="entry name" value="YefM-like domain"/>
    <property type="match status" value="1"/>
</dbReference>
<dbReference type="NCBIfam" id="TIGR01552">
    <property type="entry name" value="phd_fam"/>
    <property type="match status" value="1"/>
</dbReference>
<comment type="function">
    <text evidence="3">Antitoxin component of a type II toxin-antitoxin (TA) system.</text>
</comment>
<name>A0A1Y5PHU0_9MYCO</name>
<organism evidence="4">
    <name type="scientific">uncultured Mycobacterium sp</name>
    <dbReference type="NCBI Taxonomy" id="171292"/>
    <lineage>
        <taxon>Bacteria</taxon>
        <taxon>Bacillati</taxon>
        <taxon>Actinomycetota</taxon>
        <taxon>Actinomycetes</taxon>
        <taxon>Mycobacteriales</taxon>
        <taxon>Mycobacteriaceae</taxon>
        <taxon>Mycobacterium</taxon>
        <taxon>environmental samples</taxon>
    </lineage>
</organism>
<keyword evidence="2" id="KW-1277">Toxin-antitoxin system</keyword>
<dbReference type="InterPro" id="IPR036165">
    <property type="entry name" value="YefM-like_sf"/>
</dbReference>
<dbReference type="Pfam" id="PF02604">
    <property type="entry name" value="PhdYeFM_antitox"/>
    <property type="match status" value="1"/>
</dbReference>
<dbReference type="InterPro" id="IPR051405">
    <property type="entry name" value="phD/YefM_antitoxin"/>
</dbReference>
<dbReference type="AlphaFoldDB" id="A0A1Y5PHU0"/>
<evidence type="ECO:0000256" key="3">
    <source>
        <dbReference type="RuleBase" id="RU362080"/>
    </source>
</evidence>
<evidence type="ECO:0000256" key="1">
    <source>
        <dbReference type="ARBA" id="ARBA00009981"/>
    </source>
</evidence>
<dbReference type="InterPro" id="IPR006442">
    <property type="entry name" value="Antitoxin_Phd/YefM"/>
</dbReference>